<feature type="transmembrane region" description="Helical" evidence="7">
    <location>
        <begin position="34"/>
        <end position="55"/>
    </location>
</feature>
<keyword evidence="5 7" id="KW-0975">Bacterial flagellum</keyword>
<dbReference type="GO" id="GO:0005886">
    <property type="term" value="C:plasma membrane"/>
    <property type="evidence" value="ECO:0007669"/>
    <property type="project" value="UniProtKB-SubCell"/>
</dbReference>
<dbReference type="PANTHER" id="PTHR38766:SF1">
    <property type="entry name" value="FLAGELLAR PROTEIN FLIO"/>
    <property type="match status" value="1"/>
</dbReference>
<gene>
    <name evidence="8" type="ORF">LHGZ1_2422</name>
</gene>
<sequence length="146" mass="14989">MIRHHPVALGVLLLAAPLFAVASAESLPSPLGSLMQVALSLGVVLALIWGLAWLVRRVGQVGPAGARVVRQVGGTLVGGRERVVVVEVAGRWLVLGVTSQQVTLLTELDAPPASLPADPALSSSRNGFAARLADVMARGRSSSSSS</sequence>
<accession>A0A248LM68</accession>
<dbReference type="RefSeq" id="WP_232054641.1">
    <property type="nucleotide sequence ID" value="NZ_CP022115.1"/>
</dbReference>
<dbReference type="AlphaFoldDB" id="A0A248LM68"/>
<dbReference type="InterPro" id="IPR022781">
    <property type="entry name" value="Flagellar_biosynth_FliO"/>
</dbReference>
<keyword evidence="3 7" id="KW-1133">Transmembrane helix</keyword>
<comment type="similarity">
    <text evidence="6 7">Belongs to the FliO/MopB family.</text>
</comment>
<evidence type="ECO:0000256" key="3">
    <source>
        <dbReference type="ARBA" id="ARBA00022989"/>
    </source>
</evidence>
<name>A0A248LM68_9NEIS</name>
<evidence type="ECO:0000256" key="6">
    <source>
        <dbReference type="ARBA" id="ARBA00037937"/>
    </source>
</evidence>
<dbReference type="EMBL" id="CP022115">
    <property type="protein sequence ID" value="ASJ25253.1"/>
    <property type="molecule type" value="Genomic_DNA"/>
</dbReference>
<keyword evidence="1 7" id="KW-1003">Cell membrane</keyword>
<proteinExistence type="inferred from homology"/>
<protein>
    <recommendedName>
        <fullName evidence="7">Flagellar protein</fullName>
    </recommendedName>
</protein>
<evidence type="ECO:0000256" key="2">
    <source>
        <dbReference type="ARBA" id="ARBA00022692"/>
    </source>
</evidence>
<evidence type="ECO:0000256" key="4">
    <source>
        <dbReference type="ARBA" id="ARBA00023136"/>
    </source>
</evidence>
<dbReference type="Pfam" id="PF04347">
    <property type="entry name" value="FliO"/>
    <property type="match status" value="1"/>
</dbReference>
<dbReference type="PANTHER" id="PTHR38766">
    <property type="entry name" value="FLAGELLAR PROTEIN FLIO"/>
    <property type="match status" value="1"/>
</dbReference>
<dbReference type="NCBIfam" id="TIGR03500">
    <property type="entry name" value="FliO_TIGR"/>
    <property type="match status" value="1"/>
</dbReference>
<reference evidence="9" key="1">
    <citation type="submission" date="2017-06" db="EMBL/GenBank/DDBJ databases">
        <title>Whole genome sequence of Laribacter hongkongensis LHGZ1.</title>
        <authorList>
            <person name="Chen D."/>
            <person name="Wu H."/>
            <person name="Chen J."/>
        </authorList>
    </citation>
    <scope>NUCLEOTIDE SEQUENCE [LARGE SCALE GENOMIC DNA]</scope>
    <source>
        <strain evidence="9">LHGZ1</strain>
    </source>
</reference>
<dbReference type="Proteomes" id="UP000197424">
    <property type="component" value="Chromosome"/>
</dbReference>
<dbReference type="InterPro" id="IPR052205">
    <property type="entry name" value="FliO/MopB"/>
</dbReference>
<evidence type="ECO:0000256" key="5">
    <source>
        <dbReference type="ARBA" id="ARBA00023143"/>
    </source>
</evidence>
<dbReference type="GO" id="GO:0009425">
    <property type="term" value="C:bacterial-type flagellum basal body"/>
    <property type="evidence" value="ECO:0007669"/>
    <property type="project" value="UniProtKB-SubCell"/>
</dbReference>
<organism evidence="8 9">
    <name type="scientific">Laribacter hongkongensis</name>
    <dbReference type="NCBI Taxonomy" id="168471"/>
    <lineage>
        <taxon>Bacteria</taxon>
        <taxon>Pseudomonadati</taxon>
        <taxon>Pseudomonadota</taxon>
        <taxon>Betaproteobacteria</taxon>
        <taxon>Neisseriales</taxon>
        <taxon>Aquaspirillaceae</taxon>
        <taxon>Laribacter</taxon>
    </lineage>
</organism>
<comment type="subcellular location">
    <subcellularLocation>
        <location evidence="7">Cell membrane</location>
    </subcellularLocation>
    <subcellularLocation>
        <location evidence="7">Bacterial flagellum basal body</location>
    </subcellularLocation>
</comment>
<evidence type="ECO:0000313" key="8">
    <source>
        <dbReference type="EMBL" id="ASJ25253.1"/>
    </source>
</evidence>
<keyword evidence="4 7" id="KW-0472">Membrane</keyword>
<evidence type="ECO:0000256" key="1">
    <source>
        <dbReference type="ARBA" id="ARBA00022475"/>
    </source>
</evidence>
<evidence type="ECO:0000256" key="7">
    <source>
        <dbReference type="RuleBase" id="RU362064"/>
    </source>
</evidence>
<dbReference type="GO" id="GO:0044781">
    <property type="term" value="P:bacterial-type flagellum organization"/>
    <property type="evidence" value="ECO:0007669"/>
    <property type="project" value="UniProtKB-UniRule"/>
</dbReference>
<evidence type="ECO:0000313" key="9">
    <source>
        <dbReference type="Proteomes" id="UP000197424"/>
    </source>
</evidence>
<keyword evidence="2 7" id="KW-0812">Transmembrane</keyword>